<accession>A0A834TD74</accession>
<dbReference type="SMART" id="SM00256">
    <property type="entry name" value="FBOX"/>
    <property type="match status" value="1"/>
</dbReference>
<dbReference type="NCBIfam" id="TIGR01640">
    <property type="entry name" value="F_box_assoc_1"/>
    <property type="match status" value="1"/>
</dbReference>
<name>A0A834TD74_9FABA</name>
<organism evidence="2 3">
    <name type="scientific">Senna tora</name>
    <dbReference type="NCBI Taxonomy" id="362788"/>
    <lineage>
        <taxon>Eukaryota</taxon>
        <taxon>Viridiplantae</taxon>
        <taxon>Streptophyta</taxon>
        <taxon>Embryophyta</taxon>
        <taxon>Tracheophyta</taxon>
        <taxon>Spermatophyta</taxon>
        <taxon>Magnoliopsida</taxon>
        <taxon>eudicotyledons</taxon>
        <taxon>Gunneridae</taxon>
        <taxon>Pentapetalae</taxon>
        <taxon>rosids</taxon>
        <taxon>fabids</taxon>
        <taxon>Fabales</taxon>
        <taxon>Fabaceae</taxon>
        <taxon>Caesalpinioideae</taxon>
        <taxon>Cassia clade</taxon>
        <taxon>Senna</taxon>
    </lineage>
</organism>
<dbReference type="Pfam" id="PF00646">
    <property type="entry name" value="F-box"/>
    <property type="match status" value="1"/>
</dbReference>
<dbReference type="AlphaFoldDB" id="A0A834TD74"/>
<protein>
    <submittedName>
        <fullName evidence="2">F-box protein</fullName>
    </submittedName>
</protein>
<dbReference type="EMBL" id="JAAIUW010000008">
    <property type="protein sequence ID" value="KAF7819219.1"/>
    <property type="molecule type" value="Genomic_DNA"/>
</dbReference>
<dbReference type="CDD" id="cd22157">
    <property type="entry name" value="F-box_AtFBW1-like"/>
    <property type="match status" value="1"/>
</dbReference>
<dbReference type="InterPro" id="IPR055290">
    <property type="entry name" value="At3g26010-like"/>
</dbReference>
<dbReference type="InterPro" id="IPR001810">
    <property type="entry name" value="F-box_dom"/>
</dbReference>
<evidence type="ECO:0000259" key="1">
    <source>
        <dbReference type="SMART" id="SM00256"/>
    </source>
</evidence>
<dbReference type="OrthoDB" id="1848451at2759"/>
<comment type="caution">
    <text evidence="2">The sequence shown here is derived from an EMBL/GenBank/DDBJ whole genome shotgun (WGS) entry which is preliminary data.</text>
</comment>
<dbReference type="SUPFAM" id="SSF81383">
    <property type="entry name" value="F-box domain"/>
    <property type="match status" value="1"/>
</dbReference>
<dbReference type="Proteomes" id="UP000634136">
    <property type="component" value="Unassembled WGS sequence"/>
</dbReference>
<dbReference type="InterPro" id="IPR006527">
    <property type="entry name" value="F-box-assoc_dom_typ1"/>
</dbReference>
<evidence type="ECO:0000313" key="3">
    <source>
        <dbReference type="Proteomes" id="UP000634136"/>
    </source>
</evidence>
<dbReference type="InterPro" id="IPR017451">
    <property type="entry name" value="F-box-assoc_interact_dom"/>
</dbReference>
<dbReference type="InterPro" id="IPR036047">
    <property type="entry name" value="F-box-like_dom_sf"/>
</dbReference>
<sequence>MRISFSPIPAMVWETISVGGKEMRISFSPIPCVDYCDSMVSEDDRGFRYFVCNPTTMQFATVTFPNKQFRGNIITLNLVFDPLRSPHYKIVSIRGTDQGKRLLNVYSSETGSWSDRAVCFTPPPHMAHGAPVYFNGAILWHCEDKNSQYLIVDTQCLKTLPMPKAIKYDFSGWFVRYRVDLTPMHAAFPELVWNDPEKVHAFSVLGVFQHPKEEDSNVVLFVDGRAMSFNLASHASRKLCDLEPGFKMAGAALDYEGRDAYLYFENLSCVKFYKFTQPQQFSSLLSSVVKKLKRSACIVNMSVCSRNILQKLSEEIAGNIDILTEILLRLPPKPLGKFKSVSKHWLALISDPKFCHSHTLRHHSPHPLPSALFLSDDSPNFDFVPISDSVLRVPPLDYLNAHRVSIIQSCNGLLLCSSGFLMPHYEQLWQMFSVGGKQMPMPFPMPGVDFSYSMVSENDRGFRYFVCNPTTTQFAIVTFPNNQFKNSIVALNLAFDPLRSPHYKIISFRDHTDAKKFVINVYSSETCRWSDGDICFTPPPRMAHRSPVYFNGAILWYSHGKNSLYFDVESQCLKTFPMPKEITHDSYDIVDYFRECGGHCYMVIPKCYSTLKFKILELKQDFSRWFVRYRVDLTPMKVAFPELCWGYGGVFDFSVLGVFQQPKEQDSKVVLFVEGSAISFNLATHASRELCDFRHFGTVVDYGGCNAHLYFENMSYVKGFPAYY</sequence>
<keyword evidence="3" id="KW-1185">Reference proteome</keyword>
<gene>
    <name evidence="2" type="ORF">G2W53_024674</name>
</gene>
<dbReference type="PANTHER" id="PTHR35546:SF130">
    <property type="entry name" value="EXPRESSED PROTEIN"/>
    <property type="match status" value="1"/>
</dbReference>
<evidence type="ECO:0000313" key="2">
    <source>
        <dbReference type="EMBL" id="KAF7819219.1"/>
    </source>
</evidence>
<dbReference type="Pfam" id="PF07734">
    <property type="entry name" value="FBA_1"/>
    <property type="match status" value="1"/>
</dbReference>
<feature type="domain" description="F-box" evidence="1">
    <location>
        <begin position="318"/>
        <end position="358"/>
    </location>
</feature>
<proteinExistence type="predicted"/>
<dbReference type="PANTHER" id="PTHR35546">
    <property type="entry name" value="F-BOX PROTEIN INTERACTION DOMAIN PROTEIN-RELATED"/>
    <property type="match status" value="1"/>
</dbReference>
<reference evidence="2" key="1">
    <citation type="submission" date="2020-09" db="EMBL/GenBank/DDBJ databases">
        <title>Genome-Enabled Discovery of Anthraquinone Biosynthesis in Senna tora.</title>
        <authorList>
            <person name="Kang S.-H."/>
            <person name="Pandey R.P."/>
            <person name="Lee C.-M."/>
            <person name="Sim J.-S."/>
            <person name="Jeong J.-T."/>
            <person name="Choi B.-S."/>
            <person name="Jung M."/>
            <person name="Ginzburg D."/>
            <person name="Zhao K."/>
            <person name="Won S.Y."/>
            <person name="Oh T.-J."/>
            <person name="Yu Y."/>
            <person name="Kim N.-H."/>
            <person name="Lee O.R."/>
            <person name="Lee T.-H."/>
            <person name="Bashyal P."/>
            <person name="Kim T.-S."/>
            <person name="Lee W.-H."/>
            <person name="Kawkins C."/>
            <person name="Kim C.-K."/>
            <person name="Kim J.S."/>
            <person name="Ahn B.O."/>
            <person name="Rhee S.Y."/>
            <person name="Sohng J.K."/>
        </authorList>
    </citation>
    <scope>NUCLEOTIDE SEQUENCE</scope>
    <source>
        <tissue evidence="2">Leaf</tissue>
    </source>
</reference>